<dbReference type="Gene3D" id="1.10.287.950">
    <property type="entry name" value="Methyl-accepting chemotaxis protein"/>
    <property type="match status" value="1"/>
</dbReference>
<evidence type="ECO:0000256" key="11">
    <source>
        <dbReference type="SAM" id="Phobius"/>
    </source>
</evidence>
<dbReference type="FunFam" id="1.10.287.950:FF:000001">
    <property type="entry name" value="Methyl-accepting chemotaxis sensory transducer"/>
    <property type="match status" value="1"/>
</dbReference>
<dbReference type="PANTHER" id="PTHR32089">
    <property type="entry name" value="METHYL-ACCEPTING CHEMOTAXIS PROTEIN MCPB"/>
    <property type="match status" value="1"/>
</dbReference>
<dbReference type="InterPro" id="IPR003660">
    <property type="entry name" value="HAMP_dom"/>
</dbReference>
<reference evidence="14 15" key="1">
    <citation type="submission" date="2015-03" db="EMBL/GenBank/DDBJ databases">
        <title>Pseudomonas fluorescens 1855-344 Genome sequencing and assembly.</title>
        <authorList>
            <person name="Eng W.W.H."/>
            <person name="Gan H.M."/>
            <person name="Savka M.A."/>
        </authorList>
    </citation>
    <scope>NUCLEOTIDE SEQUENCE [LARGE SCALE GENOMIC DNA]</scope>
    <source>
        <strain evidence="14 15">1855-344</strain>
    </source>
</reference>
<dbReference type="CDD" id="cd12913">
    <property type="entry name" value="PDC1_MCP_like"/>
    <property type="match status" value="1"/>
</dbReference>
<dbReference type="EMBL" id="JZXC01000014">
    <property type="protein sequence ID" value="KKA06892.1"/>
    <property type="molecule type" value="Genomic_DNA"/>
</dbReference>
<evidence type="ECO:0000256" key="2">
    <source>
        <dbReference type="ARBA" id="ARBA00022475"/>
    </source>
</evidence>
<keyword evidence="7 11" id="KW-0472">Membrane</keyword>
<dbReference type="PROSITE" id="PS50111">
    <property type="entry name" value="CHEMOTAXIS_TRANSDUC_2"/>
    <property type="match status" value="1"/>
</dbReference>
<evidence type="ECO:0000313" key="15">
    <source>
        <dbReference type="Proteomes" id="UP000033662"/>
    </source>
</evidence>
<evidence type="ECO:0000313" key="14">
    <source>
        <dbReference type="EMBL" id="KKA06892.1"/>
    </source>
</evidence>
<feature type="transmembrane region" description="Helical" evidence="11">
    <location>
        <begin position="330"/>
        <end position="354"/>
    </location>
</feature>
<dbReference type="CDD" id="cd11386">
    <property type="entry name" value="MCP_signal"/>
    <property type="match status" value="1"/>
</dbReference>
<dbReference type="SMART" id="SM00283">
    <property type="entry name" value="MA"/>
    <property type="match status" value="1"/>
</dbReference>
<dbReference type="Proteomes" id="UP000033662">
    <property type="component" value="Unassembled WGS sequence"/>
</dbReference>
<keyword evidence="5 11" id="KW-0812">Transmembrane</keyword>
<dbReference type="Pfam" id="PF22673">
    <property type="entry name" value="MCP-like_PDC_1"/>
    <property type="match status" value="1"/>
</dbReference>
<evidence type="ECO:0000256" key="5">
    <source>
        <dbReference type="ARBA" id="ARBA00022692"/>
    </source>
</evidence>
<dbReference type="Pfam" id="PF00672">
    <property type="entry name" value="HAMP"/>
    <property type="match status" value="1"/>
</dbReference>
<protein>
    <submittedName>
        <fullName evidence="14">Chemotaxis protein</fullName>
    </submittedName>
</protein>
<evidence type="ECO:0000256" key="9">
    <source>
        <dbReference type="ARBA" id="ARBA00029447"/>
    </source>
</evidence>
<evidence type="ECO:0000256" key="4">
    <source>
        <dbReference type="ARBA" id="ARBA00022500"/>
    </source>
</evidence>
<dbReference type="PANTHER" id="PTHR32089:SF120">
    <property type="entry name" value="METHYL-ACCEPTING CHEMOTAXIS PROTEIN TLPQ"/>
    <property type="match status" value="1"/>
</dbReference>
<dbReference type="AlphaFoldDB" id="A0A0F4XLS2"/>
<proteinExistence type="inferred from homology"/>
<dbReference type="GO" id="GO:0005886">
    <property type="term" value="C:plasma membrane"/>
    <property type="evidence" value="ECO:0007669"/>
    <property type="project" value="UniProtKB-SubCell"/>
</dbReference>
<evidence type="ECO:0000259" key="13">
    <source>
        <dbReference type="PROSITE" id="PS50885"/>
    </source>
</evidence>
<dbReference type="Gene3D" id="3.30.450.20">
    <property type="entry name" value="PAS domain"/>
    <property type="match status" value="1"/>
</dbReference>
<keyword evidence="8 10" id="KW-0807">Transducer</keyword>
<dbReference type="Pfam" id="PF00015">
    <property type="entry name" value="MCPsignal"/>
    <property type="match status" value="1"/>
</dbReference>
<keyword evidence="4" id="KW-0145">Chemotaxis</keyword>
<evidence type="ECO:0000256" key="6">
    <source>
        <dbReference type="ARBA" id="ARBA00022989"/>
    </source>
</evidence>
<dbReference type="GO" id="GO:0007165">
    <property type="term" value="P:signal transduction"/>
    <property type="evidence" value="ECO:0007669"/>
    <property type="project" value="UniProtKB-KW"/>
</dbReference>
<gene>
    <name evidence="14" type="ORF">VP02_15460</name>
</gene>
<evidence type="ECO:0000259" key="12">
    <source>
        <dbReference type="PROSITE" id="PS50111"/>
    </source>
</evidence>
<dbReference type="PATRIC" id="fig|132476.4.peg.1207"/>
<comment type="caution">
    <text evidence="14">The sequence shown here is derived from an EMBL/GenBank/DDBJ whole genome shotgun (WGS) entry which is preliminary data.</text>
</comment>
<dbReference type="SUPFAM" id="SSF58104">
    <property type="entry name" value="Methyl-accepting chemotaxis protein (MCP) signaling domain"/>
    <property type="match status" value="1"/>
</dbReference>
<feature type="domain" description="HAMP" evidence="13">
    <location>
        <begin position="352"/>
        <end position="406"/>
    </location>
</feature>
<dbReference type="OrthoDB" id="2489132at2"/>
<organism evidence="14 15">
    <name type="scientific">Pseudomonas kilonensis</name>
    <dbReference type="NCBI Taxonomy" id="132476"/>
    <lineage>
        <taxon>Bacteria</taxon>
        <taxon>Pseudomonadati</taxon>
        <taxon>Pseudomonadota</taxon>
        <taxon>Gammaproteobacteria</taxon>
        <taxon>Pseudomonadales</taxon>
        <taxon>Pseudomonadaceae</taxon>
        <taxon>Pseudomonas</taxon>
    </lineage>
</organism>
<evidence type="ECO:0000256" key="7">
    <source>
        <dbReference type="ARBA" id="ARBA00023136"/>
    </source>
</evidence>
<keyword evidence="2" id="KW-1003">Cell membrane</keyword>
<keyword evidence="6 11" id="KW-1133">Transmembrane helix</keyword>
<comment type="subcellular location">
    <subcellularLocation>
        <location evidence="1">Cell membrane</location>
        <topology evidence="1">Multi-pass membrane protein</topology>
    </subcellularLocation>
</comment>
<name>A0A0F4XLS2_9PSED</name>
<evidence type="ECO:0000256" key="3">
    <source>
        <dbReference type="ARBA" id="ARBA00022481"/>
    </source>
</evidence>
<accession>A0A0F4XLS2</accession>
<comment type="similarity">
    <text evidence="9">Belongs to the methyl-accepting chemotaxis (MCP) protein family.</text>
</comment>
<dbReference type="PROSITE" id="PS50885">
    <property type="entry name" value="HAMP"/>
    <property type="match status" value="1"/>
</dbReference>
<dbReference type="SMART" id="SM00304">
    <property type="entry name" value="HAMP"/>
    <property type="match status" value="1"/>
</dbReference>
<dbReference type="GO" id="GO:0006935">
    <property type="term" value="P:chemotaxis"/>
    <property type="evidence" value="ECO:0007669"/>
    <property type="project" value="UniProtKB-KW"/>
</dbReference>
<evidence type="ECO:0000256" key="10">
    <source>
        <dbReference type="PROSITE-ProRule" id="PRU00284"/>
    </source>
</evidence>
<evidence type="ECO:0000256" key="1">
    <source>
        <dbReference type="ARBA" id="ARBA00004651"/>
    </source>
</evidence>
<evidence type="ECO:0000256" key="8">
    <source>
        <dbReference type="ARBA" id="ARBA00023224"/>
    </source>
</evidence>
<feature type="domain" description="Methyl-accepting transducer" evidence="12">
    <location>
        <begin position="411"/>
        <end position="647"/>
    </location>
</feature>
<dbReference type="InterPro" id="IPR004089">
    <property type="entry name" value="MCPsignal_dom"/>
</dbReference>
<keyword evidence="3" id="KW-0488">Methylation</keyword>
<dbReference type="CDD" id="cd06225">
    <property type="entry name" value="HAMP"/>
    <property type="match status" value="1"/>
</dbReference>
<sequence>MFFARLSIQWRITLLSGLCLLAVVGALTGASLYQNQQGATLLKQQSSQLLGRSALEGLQAQAMAHGQRVERFFSETAIYGEGFAQQVLQLRAQAWSGRLTPGQLRRDLIAATRQTLQNREKVLGFYVVLLPDALVGEDVGFTGQRDLAGNEKGRFALYWSQSEPGQLVQEVLSEAQISANTAPPGSEPANAWYVCPQTQGRTCVTEPYAIEVEGQKTLMSSISIPLLDQGKVIGVVGMDISLDTLQQLAASLANDLYPGHSEIYILSPSGQVAGHSGTVDGISIDVQQAVQTVPANTPWQLQIRVPESLVQAPALQMQAQLDDKRRQSNWFNLSLGLLASCLGLLLIWLTAYGVTRPLLRVAHMLDAIVEGDGDLTQRLPNDRHDELGQLAKGFNRFLDKLQPIIRDIQQASLDTRDTADTSAQVAREVSAGMHTQYREVELAATALHEMSTNAQEVARHSHQAADAATVAENASRSGRELFANAVTSIDSLDRRLETTLEQVQALAGNSQHIGQVLDVICAIAQQTNLLALNAAIEAARAGEQGRGFAVVADEVRHLASNTQNSVEQIRSVIEALQQLSQDVVHSTQSSRELARDSVAHVDKTQAALQRITDAVEVIEHMNQQIASAALEQSAVVEDISHRVSDIRGISETLTSRMEEASQASHSLRAMANHQQQLVGHFRI</sequence>